<feature type="region of interest" description="Disordered" evidence="1">
    <location>
        <begin position="16"/>
        <end position="152"/>
    </location>
</feature>
<gene>
    <name evidence="2" type="ORF">HLH27_10965</name>
</gene>
<evidence type="ECO:0000256" key="1">
    <source>
        <dbReference type="SAM" id="MobiDB-lite"/>
    </source>
</evidence>
<feature type="compositionally biased region" description="Pro residues" evidence="1">
    <location>
        <begin position="104"/>
        <end position="124"/>
    </location>
</feature>
<dbReference type="AlphaFoldDB" id="A0A7W4KEN3"/>
<comment type="caution">
    <text evidence="2">The sequence shown here is derived from an EMBL/GenBank/DDBJ whole genome shotgun (WGS) entry which is preliminary data.</text>
</comment>
<sequence>MSADLGSEFPLVKAALSMSATTPQPQQGDDRDVSGLRTAVGEPGLPYWTFDNVNAIPAESAPPAPGMPLPDITGPLGAEPPPAAVPPLPPHEAAPDPAWFPMAGSPPPVSPSPPPSAPVSPPSAAPAQDDFAAFRARPTAADRGAPAEDSRRMTLSDMFAVLRGPAPASRKDHTLRDMFR</sequence>
<feature type="compositionally biased region" description="Pro residues" evidence="1">
    <location>
        <begin position="78"/>
        <end position="92"/>
    </location>
</feature>
<proteinExistence type="predicted"/>
<evidence type="ECO:0000313" key="2">
    <source>
        <dbReference type="EMBL" id="MBB2205536.1"/>
    </source>
</evidence>
<name>A0A7W4KEN3_9PROT</name>
<dbReference type="EMBL" id="JABEQK010000007">
    <property type="protein sequence ID" value="MBB2205536.1"/>
    <property type="molecule type" value="Genomic_DNA"/>
</dbReference>
<keyword evidence="3" id="KW-1185">Reference proteome</keyword>
<evidence type="ECO:0000313" key="3">
    <source>
        <dbReference type="Proteomes" id="UP000540556"/>
    </source>
</evidence>
<organism evidence="2 3">
    <name type="scientific">Gluconacetobacter takamatsuzukensis</name>
    <dbReference type="NCBI Taxonomy" id="1286190"/>
    <lineage>
        <taxon>Bacteria</taxon>
        <taxon>Pseudomonadati</taxon>
        <taxon>Pseudomonadota</taxon>
        <taxon>Alphaproteobacteria</taxon>
        <taxon>Acetobacterales</taxon>
        <taxon>Acetobacteraceae</taxon>
        <taxon>Gluconacetobacter</taxon>
    </lineage>
</organism>
<dbReference type="Proteomes" id="UP000540556">
    <property type="component" value="Unassembled WGS sequence"/>
</dbReference>
<dbReference type="RefSeq" id="WP_182950055.1">
    <property type="nucleotide sequence ID" value="NZ_JABEQK010000007.1"/>
</dbReference>
<protein>
    <submittedName>
        <fullName evidence="2">Uncharacterized protein</fullName>
    </submittedName>
</protein>
<reference evidence="2 3" key="1">
    <citation type="submission" date="2020-04" db="EMBL/GenBank/DDBJ databases">
        <title>Description of novel Gluconacetobacter.</title>
        <authorList>
            <person name="Sombolestani A."/>
        </authorList>
    </citation>
    <scope>NUCLEOTIDE SEQUENCE [LARGE SCALE GENOMIC DNA]</scope>
    <source>
        <strain evidence="2 3">LMG 27800</strain>
    </source>
</reference>
<feature type="compositionally biased region" description="Polar residues" evidence="1">
    <location>
        <begin position="18"/>
        <end position="27"/>
    </location>
</feature>
<accession>A0A7W4KEN3</accession>